<evidence type="ECO:0000256" key="1">
    <source>
        <dbReference type="ARBA" id="ARBA00023125"/>
    </source>
</evidence>
<dbReference type="Pfam" id="PF00440">
    <property type="entry name" value="TetR_N"/>
    <property type="match status" value="1"/>
</dbReference>
<dbReference type="SUPFAM" id="SSF46689">
    <property type="entry name" value="Homeodomain-like"/>
    <property type="match status" value="1"/>
</dbReference>
<dbReference type="PROSITE" id="PS50977">
    <property type="entry name" value="HTH_TETR_2"/>
    <property type="match status" value="1"/>
</dbReference>
<dbReference type="RefSeq" id="WP_002357803.1">
    <property type="nucleotide sequence ID" value="NZ_GL454489.1"/>
</dbReference>
<name>A0A125W1R7_ENTFL</name>
<dbReference type="Proteomes" id="UP000004846">
    <property type="component" value="Unassembled WGS sequence"/>
</dbReference>
<dbReference type="InterPro" id="IPR001647">
    <property type="entry name" value="HTH_TetR"/>
</dbReference>
<accession>A0A125W1R7</accession>
<dbReference type="Gene3D" id="1.10.357.10">
    <property type="entry name" value="Tetracycline Repressor, domain 2"/>
    <property type="match status" value="1"/>
</dbReference>
<dbReference type="EMBL" id="AEBR01000110">
    <property type="protein sequence ID" value="EFM81340.1"/>
    <property type="molecule type" value="Genomic_DNA"/>
</dbReference>
<dbReference type="GO" id="GO:0003677">
    <property type="term" value="F:DNA binding"/>
    <property type="evidence" value="ECO:0007669"/>
    <property type="project" value="UniProtKB-UniRule"/>
</dbReference>
<gene>
    <name evidence="4" type="ORF">HMPREF9498_03279</name>
</gene>
<evidence type="ECO:0000313" key="5">
    <source>
        <dbReference type="Proteomes" id="UP000004846"/>
    </source>
</evidence>
<reference evidence="4 5" key="1">
    <citation type="submission" date="2010-07" db="EMBL/GenBank/DDBJ databases">
        <authorList>
            <person name="Sid Ahmed O."/>
        </authorList>
    </citation>
    <scope>NUCLEOTIDE SEQUENCE [LARGE SCALE GENOMIC DNA]</scope>
    <source>
        <strain evidence="4 5">TX4248</strain>
    </source>
</reference>
<dbReference type="AlphaFoldDB" id="A0A125W1R7"/>
<keyword evidence="1 2" id="KW-0238">DNA-binding</keyword>
<evidence type="ECO:0000313" key="4">
    <source>
        <dbReference type="EMBL" id="EFM81340.1"/>
    </source>
</evidence>
<comment type="caution">
    <text evidence="4">The sequence shown here is derived from an EMBL/GenBank/DDBJ whole genome shotgun (WGS) entry which is preliminary data.</text>
</comment>
<dbReference type="InterPro" id="IPR050624">
    <property type="entry name" value="HTH-type_Tx_Regulator"/>
</dbReference>
<dbReference type="Pfam" id="PF14278">
    <property type="entry name" value="TetR_C_8"/>
    <property type="match status" value="1"/>
</dbReference>
<evidence type="ECO:0000256" key="2">
    <source>
        <dbReference type="PROSITE-ProRule" id="PRU00335"/>
    </source>
</evidence>
<dbReference type="GeneID" id="60893711"/>
<dbReference type="PRINTS" id="PR00455">
    <property type="entry name" value="HTHTETR"/>
</dbReference>
<dbReference type="InterPro" id="IPR023772">
    <property type="entry name" value="DNA-bd_HTH_TetR-type_CS"/>
</dbReference>
<sequence length="203" mass="23766">MMAKKTDLRVQRTRKMIIEAFFKLVETKGYEAVTIQDIADEAMINRATFYAHFKDKQHLYDAIFTFTLSAFTAILDSQQLVNGNRVRVKHIEELLTQLYINIQENKSFFLTIMDNNFNEHFRKRLAEIIEEKYATIFSQLRITENDIDVPIDFVIEYMTSIFIGTLHWWITSETDMTPNHLAQLVIKLVGNGHLTVLGIELEK</sequence>
<dbReference type="HOGENOM" id="CLU_087539_3_1_9"/>
<feature type="DNA-binding region" description="H-T-H motif" evidence="2">
    <location>
        <begin position="34"/>
        <end position="53"/>
    </location>
</feature>
<protein>
    <submittedName>
        <fullName evidence="4">Transcriptional regulator, TetR family</fullName>
    </submittedName>
</protein>
<organism evidence="4 5">
    <name type="scientific">Enterococcus faecalis TX4248</name>
    <dbReference type="NCBI Taxonomy" id="749495"/>
    <lineage>
        <taxon>Bacteria</taxon>
        <taxon>Bacillati</taxon>
        <taxon>Bacillota</taxon>
        <taxon>Bacilli</taxon>
        <taxon>Lactobacillales</taxon>
        <taxon>Enterococcaceae</taxon>
        <taxon>Enterococcus</taxon>
    </lineage>
</organism>
<dbReference type="PROSITE" id="PS01081">
    <property type="entry name" value="HTH_TETR_1"/>
    <property type="match status" value="1"/>
</dbReference>
<evidence type="ECO:0000259" key="3">
    <source>
        <dbReference type="PROSITE" id="PS50977"/>
    </source>
</evidence>
<dbReference type="PANTHER" id="PTHR43479:SF7">
    <property type="entry name" value="TETR-FAMILY TRANSCRIPTIONAL REGULATOR"/>
    <property type="match status" value="1"/>
</dbReference>
<proteinExistence type="predicted"/>
<dbReference type="InterPro" id="IPR009057">
    <property type="entry name" value="Homeodomain-like_sf"/>
</dbReference>
<feature type="domain" description="HTH tetR-type" evidence="3">
    <location>
        <begin position="11"/>
        <end position="71"/>
    </location>
</feature>
<dbReference type="InterPro" id="IPR039532">
    <property type="entry name" value="TetR_C_Firmicutes"/>
</dbReference>
<dbReference type="PANTHER" id="PTHR43479">
    <property type="entry name" value="ACREF/ENVCD OPERON REPRESSOR-RELATED"/>
    <property type="match status" value="1"/>
</dbReference>